<dbReference type="AlphaFoldDB" id="A0A4S5C8D4"/>
<evidence type="ECO:0000256" key="1">
    <source>
        <dbReference type="ARBA" id="ARBA00006484"/>
    </source>
</evidence>
<keyword evidence="7" id="KW-1185">Reference proteome</keyword>
<evidence type="ECO:0000256" key="2">
    <source>
        <dbReference type="ARBA" id="ARBA00023002"/>
    </source>
</evidence>
<dbReference type="Gene3D" id="3.40.50.720">
    <property type="entry name" value="NAD(P)-binding Rossmann-like Domain"/>
    <property type="match status" value="1"/>
</dbReference>
<dbReference type="PANTHER" id="PTHR45024">
    <property type="entry name" value="DEHYDROGENASES, SHORT CHAIN"/>
    <property type="match status" value="1"/>
</dbReference>
<dbReference type="EMBL" id="SSXH01000778">
    <property type="protein sequence ID" value="THJ38856.1"/>
    <property type="molecule type" value="Genomic_DNA"/>
</dbReference>
<dbReference type="RefSeq" id="WP_136449457.1">
    <property type="nucleotide sequence ID" value="NZ_SSXH01000778.1"/>
</dbReference>
<dbReference type="Proteomes" id="UP000305282">
    <property type="component" value="Unassembled WGS sequence"/>
</dbReference>
<evidence type="ECO:0000256" key="3">
    <source>
        <dbReference type="RuleBase" id="RU000363"/>
    </source>
</evidence>
<comment type="caution">
    <text evidence="6">The sequence shown here is derived from an EMBL/GenBank/DDBJ whole genome shotgun (WGS) entry which is preliminary data.</text>
</comment>
<dbReference type="OrthoDB" id="9808187at2"/>
<accession>A0A4S5C8D4</accession>
<organism evidence="6 7">
    <name type="scientific">Candidatus Frankia alpina</name>
    <dbReference type="NCBI Taxonomy" id="2699483"/>
    <lineage>
        <taxon>Bacteria</taxon>
        <taxon>Bacillati</taxon>
        <taxon>Actinomycetota</taxon>
        <taxon>Actinomycetes</taxon>
        <taxon>Frankiales</taxon>
        <taxon>Frankiaceae</taxon>
        <taxon>Frankia</taxon>
    </lineage>
</organism>
<evidence type="ECO:0000259" key="5">
    <source>
        <dbReference type="SMART" id="SM00822"/>
    </source>
</evidence>
<dbReference type="PRINTS" id="PR00081">
    <property type="entry name" value="GDHRDH"/>
</dbReference>
<keyword evidence="2" id="KW-0560">Oxidoreductase</keyword>
<evidence type="ECO:0000313" key="6">
    <source>
        <dbReference type="EMBL" id="THJ38856.1"/>
    </source>
</evidence>
<gene>
    <name evidence="6" type="ORF">E7Y31_20700</name>
</gene>
<dbReference type="GO" id="GO:0016491">
    <property type="term" value="F:oxidoreductase activity"/>
    <property type="evidence" value="ECO:0007669"/>
    <property type="project" value="UniProtKB-KW"/>
</dbReference>
<name>A0A4S5C8D4_9ACTN</name>
<reference evidence="6 7" key="1">
    <citation type="submission" date="2019-04" db="EMBL/GenBank/DDBJ databases">
        <title>Draft genome sequences for three unisolated Alnus-infective Frankia Sp+ strains, AgTrS, AiOr and AvVan, the first sequenced Frankia strains able to sporulate in-planta.</title>
        <authorList>
            <person name="Bethencourt L."/>
            <person name="Vautrin F."/>
            <person name="Taib N."/>
            <person name="Dubost A."/>
            <person name="Castro-Garcia L."/>
            <person name="Imbaud O."/>
            <person name="Abrouk D."/>
            <person name="Fournier P."/>
            <person name="Briolay J."/>
            <person name="Nguyen A."/>
            <person name="Normand P."/>
            <person name="Fernandez M.P."/>
            <person name="Brochier-Armanet C."/>
            <person name="Herrera-Belaroussi A."/>
        </authorList>
    </citation>
    <scope>NUCLEOTIDE SEQUENCE [LARGE SCALE GENOMIC DNA]</scope>
    <source>
        <strain evidence="6 7">AvVan</strain>
    </source>
</reference>
<dbReference type="Pfam" id="PF00106">
    <property type="entry name" value="adh_short"/>
    <property type="match status" value="1"/>
</dbReference>
<comment type="similarity">
    <text evidence="1 3">Belongs to the short-chain dehydrogenases/reductases (SDR) family.</text>
</comment>
<evidence type="ECO:0000313" key="7">
    <source>
        <dbReference type="Proteomes" id="UP000305282"/>
    </source>
</evidence>
<dbReference type="InterPro" id="IPR051687">
    <property type="entry name" value="Peroxisomal_Beta-Oxidation"/>
</dbReference>
<dbReference type="InterPro" id="IPR057326">
    <property type="entry name" value="KR_dom"/>
</dbReference>
<feature type="region of interest" description="Disordered" evidence="4">
    <location>
        <begin position="212"/>
        <end position="233"/>
    </location>
</feature>
<sequence>MAGLLDGKIALVTGAGHGIGRGHALELAKHRATVIVNDLGSSVSGEGRGRDAEEVVKIIEKRGGSAVADFGDVGDEEQVEATVARAFDEFGRLDIVVNNAGIVRDKAVWNMSTADFDLVLRVHLRGTWLVSRAAAKRWRAAAKAEGGRVYGRIINTTSGAGLSGHFGQTNYSAAKAGIVGLTLTLTLSLSLSSIGVTVNAISPGGLTRLSGTMAGQAKPLEPDERPEDEFDPKDPSLCSPVVAWLASDEAGHVSGQVIKAIGERIQLMGGWHEQAVVNNGGKRWDATKLGPLFATDVFRTRAPGLRLGG</sequence>
<dbReference type="SUPFAM" id="SSF51735">
    <property type="entry name" value="NAD(P)-binding Rossmann-fold domains"/>
    <property type="match status" value="1"/>
</dbReference>
<dbReference type="SMART" id="SM00822">
    <property type="entry name" value="PKS_KR"/>
    <property type="match status" value="1"/>
</dbReference>
<protein>
    <submittedName>
        <fullName evidence="6">SDR family NAD(P)-dependent oxidoreductase</fullName>
    </submittedName>
</protein>
<dbReference type="InterPro" id="IPR036291">
    <property type="entry name" value="NAD(P)-bd_dom_sf"/>
</dbReference>
<feature type="domain" description="Ketoreductase" evidence="5">
    <location>
        <begin position="8"/>
        <end position="204"/>
    </location>
</feature>
<dbReference type="InterPro" id="IPR002347">
    <property type="entry name" value="SDR_fam"/>
</dbReference>
<evidence type="ECO:0000256" key="4">
    <source>
        <dbReference type="SAM" id="MobiDB-lite"/>
    </source>
</evidence>
<proteinExistence type="inferred from homology"/>
<dbReference type="PRINTS" id="PR00080">
    <property type="entry name" value="SDRFAMILY"/>
</dbReference>
<dbReference type="PANTHER" id="PTHR45024:SF2">
    <property type="entry name" value="SCP2 DOMAIN-CONTAINING PROTEIN"/>
    <property type="match status" value="1"/>
</dbReference>